<dbReference type="InterPro" id="IPR006311">
    <property type="entry name" value="TAT_signal"/>
</dbReference>
<name>A0A7G6TYU7_9BRAD</name>
<reference evidence="3" key="1">
    <citation type="journal article" date="2020" name="Mol. Plant Microbe">
        <title>Rhizobial microsymbionts of the narrowly endemic Oxytropis species growing in Kamchatka are characterized by significant genetic diversity and possess a set of genes that are associated with T3SS and T6SS secretion systems and can affect the development of symbiosis.</title>
        <authorList>
            <person name="Safronova V."/>
            <person name="Guro P."/>
            <person name="Sazanova A."/>
            <person name="Kuznetsova I."/>
            <person name="Belimov A."/>
            <person name="Yakubov V."/>
            <person name="Chirak E."/>
            <person name="Afonin A."/>
            <person name="Gogolev Y."/>
            <person name="Andronov E."/>
            <person name="Tikhonovich I."/>
        </authorList>
    </citation>
    <scope>NUCLEOTIDE SEQUENCE [LARGE SCALE GENOMIC DNA]</scope>
    <source>
        <strain evidence="3">581</strain>
    </source>
</reference>
<dbReference type="InterPro" id="IPR041737">
    <property type="entry name" value="SoxW"/>
</dbReference>
<sequence>MSKRESTTGVITRRHALAAIGLGVVGLRAASASAKATLGDDGLYQMDWYLESFLDLSEDLAGASAKGKRFAIMWGLKGCPACKRMHESYMTDPKIETYIRDNFEILHLNHIGSREVTDFDGRKRGEKSFGESYGIRFTPTIQFFPETTAGLASKSGQAREVARMPGLLESTEFLAMFRYVRQKGYETATFPEWLKKQA</sequence>
<evidence type="ECO:0000313" key="2">
    <source>
        <dbReference type="EMBL" id="QND71929.1"/>
    </source>
</evidence>
<dbReference type="Pfam" id="PF13098">
    <property type="entry name" value="Thioredoxin_2"/>
    <property type="match status" value="1"/>
</dbReference>
<protein>
    <submittedName>
        <fullName evidence="2">Thioredoxin fold domain-containing protein</fullName>
    </submittedName>
</protein>
<evidence type="ECO:0000313" key="3">
    <source>
        <dbReference type="Proteomes" id="UP000515291"/>
    </source>
</evidence>
<dbReference type="Proteomes" id="UP000515291">
    <property type="component" value="Chromosome"/>
</dbReference>
<dbReference type="Gene3D" id="3.40.30.10">
    <property type="entry name" value="Glutaredoxin"/>
    <property type="match status" value="1"/>
</dbReference>
<dbReference type="PROSITE" id="PS51318">
    <property type="entry name" value="TAT"/>
    <property type="match status" value="1"/>
</dbReference>
<gene>
    <name evidence="2" type="ORF">HB776_12325</name>
</gene>
<accession>A0A7G6TYU7</accession>
<dbReference type="AlphaFoldDB" id="A0A7G6TYU7"/>
<feature type="domain" description="Thioredoxin-like fold" evidence="1">
    <location>
        <begin position="64"/>
        <end position="176"/>
    </location>
</feature>
<dbReference type="InterPro" id="IPR012336">
    <property type="entry name" value="Thioredoxin-like_fold"/>
</dbReference>
<proteinExistence type="predicted"/>
<dbReference type="EMBL" id="CP050292">
    <property type="protein sequence ID" value="QND71929.1"/>
    <property type="molecule type" value="Genomic_DNA"/>
</dbReference>
<organism evidence="2 3">
    <name type="scientific">Tardiphaga robiniae</name>
    <dbReference type="NCBI Taxonomy" id="943830"/>
    <lineage>
        <taxon>Bacteria</taxon>
        <taxon>Pseudomonadati</taxon>
        <taxon>Pseudomonadota</taxon>
        <taxon>Alphaproteobacteria</taxon>
        <taxon>Hyphomicrobiales</taxon>
        <taxon>Nitrobacteraceae</taxon>
        <taxon>Tardiphaga</taxon>
    </lineage>
</organism>
<dbReference type="RefSeq" id="WP_184518015.1">
    <property type="nucleotide sequence ID" value="NZ_CP050292.1"/>
</dbReference>
<dbReference type="InterPro" id="IPR036249">
    <property type="entry name" value="Thioredoxin-like_sf"/>
</dbReference>
<dbReference type="KEGG" id="trb:HB776_12325"/>
<evidence type="ECO:0000259" key="1">
    <source>
        <dbReference type="Pfam" id="PF13098"/>
    </source>
</evidence>
<dbReference type="SUPFAM" id="SSF52833">
    <property type="entry name" value="Thioredoxin-like"/>
    <property type="match status" value="1"/>
</dbReference>
<dbReference type="CDD" id="cd02951">
    <property type="entry name" value="SoxW"/>
    <property type="match status" value="1"/>
</dbReference>